<reference evidence="3" key="1">
    <citation type="submission" date="2019-11" db="EMBL/GenBank/DDBJ databases">
        <authorList>
            <person name="Liu Y."/>
            <person name="Hou J."/>
            <person name="Li T.-Q."/>
            <person name="Guan C.-H."/>
            <person name="Wu X."/>
            <person name="Wu H.-Z."/>
            <person name="Ling F."/>
            <person name="Zhang R."/>
            <person name="Shi X.-G."/>
            <person name="Ren J.-P."/>
            <person name="Chen E.-F."/>
            <person name="Sun J.-M."/>
        </authorList>
    </citation>
    <scope>NUCLEOTIDE SEQUENCE</scope>
    <source>
        <strain evidence="3">Adult_tree_wgs_1</strain>
        <tissue evidence="3">Leaves</tissue>
    </source>
</reference>
<name>A0A834G729_RHOSS</name>
<comment type="caution">
    <text evidence="3">The sequence shown here is derived from an EMBL/GenBank/DDBJ whole genome shotgun (WGS) entry which is preliminary data.</text>
</comment>
<evidence type="ECO:0000259" key="2">
    <source>
        <dbReference type="Pfam" id="PF12937"/>
    </source>
</evidence>
<dbReference type="PANTHER" id="PTHR31215">
    <property type="entry name" value="OS05G0510400 PROTEIN-RELATED"/>
    <property type="match status" value="1"/>
</dbReference>
<dbReference type="Proteomes" id="UP000626092">
    <property type="component" value="Unassembled WGS sequence"/>
</dbReference>
<dbReference type="SUPFAM" id="SSF81383">
    <property type="entry name" value="F-box domain"/>
    <property type="match status" value="1"/>
</dbReference>
<keyword evidence="4" id="KW-1185">Reference proteome</keyword>
<dbReference type="OrthoDB" id="812961at2759"/>
<dbReference type="InterPro" id="IPR044809">
    <property type="entry name" value="AUF1-like"/>
</dbReference>
<organism evidence="3 4">
    <name type="scientific">Rhododendron simsii</name>
    <name type="common">Sims's rhododendron</name>
    <dbReference type="NCBI Taxonomy" id="118357"/>
    <lineage>
        <taxon>Eukaryota</taxon>
        <taxon>Viridiplantae</taxon>
        <taxon>Streptophyta</taxon>
        <taxon>Embryophyta</taxon>
        <taxon>Tracheophyta</taxon>
        <taxon>Spermatophyta</taxon>
        <taxon>Magnoliopsida</taxon>
        <taxon>eudicotyledons</taxon>
        <taxon>Gunneridae</taxon>
        <taxon>Pentapetalae</taxon>
        <taxon>asterids</taxon>
        <taxon>Ericales</taxon>
        <taxon>Ericaceae</taxon>
        <taxon>Ericoideae</taxon>
        <taxon>Rhodoreae</taxon>
        <taxon>Rhododendron</taxon>
    </lineage>
</organism>
<sequence>MKKASFTTARGSNVHRTVGREEEEEAENPFQRLPDEVALHIFGKLSEVKWLCRCFVVAKRFSALIPLVQTVSFETETWNSVFRNEEGDLQLQGRKFSEFLTSILKLDLLPSPRLNFPDLVFQLKQIQSLNIEIPSHLNANNDSVFKWGADFTTILKSFTFLYAASLYKTDDKNDREETVNEISLNEINRRAQVKLDCITNAVLWLGTLFCVVPTYPMLQSITITDSNNKGVKLCLGGEKLVEYRNTLEIAPTIPSENPGAWTLGNMRVGYVPILKLPSSGYVMKGATILIFNIFAFDDTALLDAFAEEKGVFSEAVVQILEKHKGRIKALFNFCII</sequence>
<evidence type="ECO:0000256" key="1">
    <source>
        <dbReference type="SAM" id="MobiDB-lite"/>
    </source>
</evidence>
<dbReference type="EMBL" id="WJXA01000013">
    <property type="protein sequence ID" value="KAF7121158.1"/>
    <property type="molecule type" value="Genomic_DNA"/>
</dbReference>
<proteinExistence type="predicted"/>
<evidence type="ECO:0000313" key="4">
    <source>
        <dbReference type="Proteomes" id="UP000626092"/>
    </source>
</evidence>
<feature type="region of interest" description="Disordered" evidence="1">
    <location>
        <begin position="1"/>
        <end position="29"/>
    </location>
</feature>
<evidence type="ECO:0000313" key="3">
    <source>
        <dbReference type="EMBL" id="KAF7121158.1"/>
    </source>
</evidence>
<dbReference type="InterPro" id="IPR036047">
    <property type="entry name" value="F-box-like_dom_sf"/>
</dbReference>
<dbReference type="Pfam" id="PF12937">
    <property type="entry name" value="F-box-like"/>
    <property type="match status" value="1"/>
</dbReference>
<gene>
    <name evidence="3" type="ORF">RHSIM_Rhsim13G0213900</name>
</gene>
<feature type="domain" description="F-box" evidence="2">
    <location>
        <begin position="30"/>
        <end position="65"/>
    </location>
</feature>
<dbReference type="Gene3D" id="1.20.1280.50">
    <property type="match status" value="1"/>
</dbReference>
<dbReference type="AlphaFoldDB" id="A0A834G729"/>
<feature type="compositionally biased region" description="Polar residues" evidence="1">
    <location>
        <begin position="1"/>
        <end position="15"/>
    </location>
</feature>
<protein>
    <recommendedName>
        <fullName evidence="2">F-box domain-containing protein</fullName>
    </recommendedName>
</protein>
<dbReference type="InterPro" id="IPR001810">
    <property type="entry name" value="F-box_dom"/>
</dbReference>
<accession>A0A834G729</accession>